<dbReference type="GO" id="GO:0009103">
    <property type="term" value="P:lipopolysaccharide biosynthetic process"/>
    <property type="evidence" value="ECO:0007669"/>
    <property type="project" value="TreeGrafter"/>
</dbReference>
<dbReference type="Gene3D" id="1.25.40.10">
    <property type="entry name" value="Tetratricopeptide repeat domain"/>
    <property type="match status" value="1"/>
</dbReference>
<dbReference type="SUPFAM" id="SSF53448">
    <property type="entry name" value="Nucleotide-diphospho-sugar transferases"/>
    <property type="match status" value="1"/>
</dbReference>
<reference evidence="2" key="1">
    <citation type="submission" date="2018-05" db="EMBL/GenBank/DDBJ databases">
        <authorList>
            <person name="Lanie J.A."/>
            <person name="Ng W.-L."/>
            <person name="Kazmierczak K.M."/>
            <person name="Andrzejewski T.M."/>
            <person name="Davidsen T.M."/>
            <person name="Wayne K.J."/>
            <person name="Tettelin H."/>
            <person name="Glass J.I."/>
            <person name="Rusch D."/>
            <person name="Podicherti R."/>
            <person name="Tsui H.-C.T."/>
            <person name="Winkler M.E."/>
        </authorList>
    </citation>
    <scope>NUCLEOTIDE SEQUENCE</scope>
</reference>
<dbReference type="Gene3D" id="3.90.550.10">
    <property type="entry name" value="Spore Coat Polysaccharide Biosynthesis Protein SpsA, Chain A"/>
    <property type="match status" value="1"/>
</dbReference>
<evidence type="ECO:0000256" key="1">
    <source>
        <dbReference type="ARBA" id="ARBA00022679"/>
    </source>
</evidence>
<dbReference type="Pfam" id="PF13692">
    <property type="entry name" value="Glyco_trans_1_4"/>
    <property type="match status" value="1"/>
</dbReference>
<dbReference type="SUPFAM" id="SSF53756">
    <property type="entry name" value="UDP-Glycosyltransferase/glycogen phosphorylase"/>
    <property type="match status" value="1"/>
</dbReference>
<dbReference type="InterPro" id="IPR019734">
    <property type="entry name" value="TPR_rpt"/>
</dbReference>
<proteinExistence type="predicted"/>
<gene>
    <name evidence="2" type="ORF">METZ01_LOCUS96665</name>
</gene>
<dbReference type="PANTHER" id="PTHR46401">
    <property type="entry name" value="GLYCOSYLTRANSFERASE WBBK-RELATED"/>
    <property type="match status" value="1"/>
</dbReference>
<dbReference type="InterPro" id="IPR029044">
    <property type="entry name" value="Nucleotide-diphossugar_trans"/>
</dbReference>
<dbReference type="GO" id="GO:0016757">
    <property type="term" value="F:glycosyltransferase activity"/>
    <property type="evidence" value="ECO:0007669"/>
    <property type="project" value="TreeGrafter"/>
</dbReference>
<name>A0A381VUQ5_9ZZZZ</name>
<dbReference type="SUPFAM" id="SSF81901">
    <property type="entry name" value="HCP-like"/>
    <property type="match status" value="1"/>
</dbReference>
<dbReference type="Gene3D" id="3.40.50.2000">
    <property type="entry name" value="Glycogen Phosphorylase B"/>
    <property type="match status" value="2"/>
</dbReference>
<protein>
    <recommendedName>
        <fullName evidence="3">Glycosyl transferase family 1 domain-containing protein</fullName>
    </recommendedName>
</protein>
<keyword evidence="1" id="KW-0808">Transferase</keyword>
<dbReference type="PROSITE" id="PS50005">
    <property type="entry name" value="TPR"/>
    <property type="match status" value="1"/>
</dbReference>
<evidence type="ECO:0008006" key="3">
    <source>
        <dbReference type="Google" id="ProtNLM"/>
    </source>
</evidence>
<dbReference type="PANTHER" id="PTHR46401:SF2">
    <property type="entry name" value="GLYCOSYLTRANSFERASE WBBK-RELATED"/>
    <property type="match status" value="1"/>
</dbReference>
<dbReference type="EMBL" id="UINC01009788">
    <property type="protein sequence ID" value="SVA43811.1"/>
    <property type="molecule type" value="Genomic_DNA"/>
</dbReference>
<dbReference type="CDD" id="cd00761">
    <property type="entry name" value="Glyco_tranf_GTA_type"/>
    <property type="match status" value="1"/>
</dbReference>
<dbReference type="AlphaFoldDB" id="A0A381VUQ5"/>
<sequence>MRILVSILTSYDIELLKRAIESVKNQYKINIEYDTKIIVNTLKEGYYEQVKELYGNVYEVIETESNGSPGKGHNSVLNLFEKYTQYSHLITIDGDDLFYPCAFQQLVKAIDSNVDILHLMINDYVSFIKKEIRCVDLKGKFRLYSNFDDEQNWWNSIKVKNPLNNPIHICKTPARIIFCSRKIFDTDIKITYDEECTLYDDYIAFLSLCENYFEDKLNVVATSNSYIYCYNAVNPESASRRFKKEKEESIIFKEKAKKYSKTLESFGNEDNWNLKMLKFQIFGKPDNFNLQKKKIFCNKHVIDFEIEFKNKKADKFYDEKNYEQALIYYSILLNSGITRHQNYFNLGVIWYHKKNYENAVGYFLKAASITPTFDAYKNLVVIYKDLKSKKKQIEYLQKALNIKDDMYLRMHLFNLLPMKEIQKNNITFLSKNVKTTTHIKPILCYYAGYSDPFNGKNYQERNVYGSEISAIKLCEQFTKYYTVFIFCVCKEEIIHNGVRYQHISKYTQFQNLYPIDILIVSRFIHFFLEFRCLAKKVYYLLHDARVHNYWKDKSLIDCGSPMFHNLVGNFNKIVCVSNWHKQYFCNFVKVPTNYVQIIPNGFESKNFNVDFSKKIKNRFIYCSDPDRGLIILLKMFPKILEMFPDATLDIYFHKIKNPTILDLINNAGEHIKFKGKLKQSDLAKELCKSDVWFYPNLYSHETFCLCALEAMAGGNLVIARKYSGLVQTIGDSGILIDEHTPEKFEVESLKIIKKVLNNLNTKRNFQKLAIKRANIYKWETISKMWYSLFNQ</sequence>
<dbReference type="CDD" id="cd03801">
    <property type="entry name" value="GT4_PimA-like"/>
    <property type="match status" value="1"/>
</dbReference>
<dbReference type="InterPro" id="IPR011990">
    <property type="entry name" value="TPR-like_helical_dom_sf"/>
</dbReference>
<accession>A0A381VUQ5</accession>
<evidence type="ECO:0000313" key="2">
    <source>
        <dbReference type="EMBL" id="SVA43811.1"/>
    </source>
</evidence>
<organism evidence="2">
    <name type="scientific">marine metagenome</name>
    <dbReference type="NCBI Taxonomy" id="408172"/>
    <lineage>
        <taxon>unclassified sequences</taxon>
        <taxon>metagenomes</taxon>
        <taxon>ecological metagenomes</taxon>
    </lineage>
</organism>